<dbReference type="EMBL" id="SNRW01048816">
    <property type="protein sequence ID" value="KAA6312376.1"/>
    <property type="molecule type" value="Genomic_DNA"/>
</dbReference>
<protein>
    <submittedName>
        <fullName evidence="1">Uncharacterized protein</fullName>
    </submittedName>
</protein>
<dbReference type="AlphaFoldDB" id="A0A5J4PRV9"/>
<accession>A0A5J4PRV9</accession>
<dbReference type="Proteomes" id="UP000324800">
    <property type="component" value="Unassembled WGS sequence"/>
</dbReference>
<evidence type="ECO:0000313" key="1">
    <source>
        <dbReference type="EMBL" id="KAA6312376.1"/>
    </source>
</evidence>
<gene>
    <name evidence="1" type="ORF">EZS28_055935</name>
</gene>
<sequence>MNDRCFGVIDASYVIPENYYLGCDQA</sequence>
<reference evidence="1 2" key="1">
    <citation type="submission" date="2019-03" db="EMBL/GenBank/DDBJ databases">
        <title>Single cell metagenomics reveals metabolic interactions within the superorganism composed of flagellate Streblomastix strix and complex community of Bacteroidetes bacteria on its surface.</title>
        <authorList>
            <person name="Treitli S.C."/>
            <person name="Kolisko M."/>
            <person name="Husnik F."/>
            <person name="Keeling P."/>
            <person name="Hampl V."/>
        </authorList>
    </citation>
    <scope>NUCLEOTIDE SEQUENCE [LARGE SCALE GENOMIC DNA]</scope>
    <source>
        <strain evidence="1">ST1C</strain>
    </source>
</reference>
<proteinExistence type="predicted"/>
<evidence type="ECO:0000313" key="2">
    <source>
        <dbReference type="Proteomes" id="UP000324800"/>
    </source>
</evidence>
<feature type="non-terminal residue" evidence="1">
    <location>
        <position position="26"/>
    </location>
</feature>
<name>A0A5J4PRV9_9EUKA</name>
<organism evidence="1 2">
    <name type="scientific">Streblomastix strix</name>
    <dbReference type="NCBI Taxonomy" id="222440"/>
    <lineage>
        <taxon>Eukaryota</taxon>
        <taxon>Metamonada</taxon>
        <taxon>Preaxostyla</taxon>
        <taxon>Oxymonadida</taxon>
        <taxon>Streblomastigidae</taxon>
        <taxon>Streblomastix</taxon>
    </lineage>
</organism>
<comment type="caution">
    <text evidence="1">The sequence shown here is derived from an EMBL/GenBank/DDBJ whole genome shotgun (WGS) entry which is preliminary data.</text>
</comment>